<keyword evidence="4" id="KW-1185">Reference proteome</keyword>
<dbReference type="Proteomes" id="UP000197138">
    <property type="component" value="Unassembled WGS sequence"/>
</dbReference>
<organism evidence="1 3">
    <name type="scientific">Punica granatum</name>
    <name type="common">Pomegranate</name>
    <dbReference type="NCBI Taxonomy" id="22663"/>
    <lineage>
        <taxon>Eukaryota</taxon>
        <taxon>Viridiplantae</taxon>
        <taxon>Streptophyta</taxon>
        <taxon>Embryophyta</taxon>
        <taxon>Tracheophyta</taxon>
        <taxon>Spermatophyta</taxon>
        <taxon>Magnoliopsida</taxon>
        <taxon>eudicotyledons</taxon>
        <taxon>Gunneridae</taxon>
        <taxon>Pentapetalae</taxon>
        <taxon>rosids</taxon>
        <taxon>malvids</taxon>
        <taxon>Myrtales</taxon>
        <taxon>Lythraceae</taxon>
        <taxon>Punica</taxon>
    </lineage>
</organism>
<evidence type="ECO:0000313" key="1">
    <source>
        <dbReference type="EMBL" id="OWM80178.1"/>
    </source>
</evidence>
<dbReference type="EMBL" id="MTKT01002270">
    <property type="protein sequence ID" value="OWM80178.1"/>
    <property type="molecule type" value="Genomic_DNA"/>
</dbReference>
<evidence type="ECO:0000313" key="3">
    <source>
        <dbReference type="Proteomes" id="UP000197138"/>
    </source>
</evidence>
<accession>A0A218X5W2</accession>
<gene>
    <name evidence="1" type="ORF">CDL15_Pgr019342</name>
    <name evidence="2" type="ORF">CRG98_007832</name>
</gene>
<evidence type="ECO:0000313" key="2">
    <source>
        <dbReference type="EMBL" id="PKI71816.1"/>
    </source>
</evidence>
<dbReference type="EMBL" id="PGOL01000358">
    <property type="protein sequence ID" value="PKI71816.1"/>
    <property type="molecule type" value="Genomic_DNA"/>
</dbReference>
<evidence type="ECO:0000313" key="4">
    <source>
        <dbReference type="Proteomes" id="UP000233551"/>
    </source>
</evidence>
<proteinExistence type="predicted"/>
<reference evidence="3" key="1">
    <citation type="journal article" date="2017" name="Plant J.">
        <title>The pomegranate (Punica granatum L.) genome and the genomics of punicalagin biosynthesis.</title>
        <authorList>
            <person name="Qin G."/>
            <person name="Xu C."/>
            <person name="Ming R."/>
            <person name="Tang H."/>
            <person name="Guyot R."/>
            <person name="Kramer E.M."/>
            <person name="Hu Y."/>
            <person name="Yi X."/>
            <person name="Qi Y."/>
            <person name="Xu X."/>
            <person name="Gao Z."/>
            <person name="Pan H."/>
            <person name="Jian J."/>
            <person name="Tian Y."/>
            <person name="Yue Z."/>
            <person name="Xu Y."/>
        </authorList>
    </citation>
    <scope>NUCLEOTIDE SEQUENCE [LARGE SCALE GENOMIC DNA]</scope>
    <source>
        <strain evidence="3">cv. Dabenzi</strain>
    </source>
</reference>
<reference evidence="1" key="2">
    <citation type="submission" date="2017-06" db="EMBL/GenBank/DDBJ databases">
        <title>The pomegranate genome and the genomics of punicalagin biosynthesis.</title>
        <authorList>
            <person name="Xu C."/>
        </authorList>
    </citation>
    <scope>NUCLEOTIDE SEQUENCE [LARGE SCALE GENOMIC DNA]</scope>
    <source>
        <tissue evidence="1">Fresh leaf</tissue>
    </source>
</reference>
<name>A0A218X5W2_PUNGR</name>
<sequence length="97" mass="11045">MAVMYCIKVICKMKQNPKIPSCDAKDPPSVHLQIISSVAEEETKKQDRTGLGMEMEIAARRIIRAEQNRKRLTEGEPLPPANRDFRREGWEAPALLL</sequence>
<reference evidence="2 4" key="3">
    <citation type="submission" date="2017-11" db="EMBL/GenBank/DDBJ databases">
        <title>De-novo sequencing of pomegranate (Punica granatum L.) genome.</title>
        <authorList>
            <person name="Akparov Z."/>
            <person name="Amiraslanov A."/>
            <person name="Hajiyeva S."/>
            <person name="Abbasov M."/>
            <person name="Kaur K."/>
            <person name="Hamwieh A."/>
            <person name="Solovyev V."/>
            <person name="Salamov A."/>
            <person name="Braich B."/>
            <person name="Kosarev P."/>
            <person name="Mahmoud A."/>
            <person name="Hajiyev E."/>
            <person name="Babayeva S."/>
            <person name="Izzatullayeva V."/>
            <person name="Mammadov A."/>
            <person name="Mammadov A."/>
            <person name="Sharifova S."/>
            <person name="Ojaghi J."/>
            <person name="Eynullazada K."/>
            <person name="Bayramov B."/>
            <person name="Abdulazimova A."/>
            <person name="Shahmuradov I."/>
        </authorList>
    </citation>
    <scope>NUCLEOTIDE SEQUENCE [LARGE SCALE GENOMIC DNA]</scope>
    <source>
        <strain evidence="2">AG2017</strain>
        <strain evidence="4">cv. AG2017</strain>
        <tissue evidence="2">Leaf</tissue>
    </source>
</reference>
<comment type="caution">
    <text evidence="1">The sequence shown here is derived from an EMBL/GenBank/DDBJ whole genome shotgun (WGS) entry which is preliminary data.</text>
</comment>
<protein>
    <submittedName>
        <fullName evidence="1">Uncharacterized protein</fullName>
    </submittedName>
</protein>
<dbReference type="AlphaFoldDB" id="A0A218X5W2"/>
<dbReference type="Proteomes" id="UP000233551">
    <property type="component" value="Unassembled WGS sequence"/>
</dbReference>